<protein>
    <submittedName>
        <fullName evidence="1">Uncharacterized protein</fullName>
    </submittedName>
</protein>
<name>A0A1P9WVC5_9BACT</name>
<keyword evidence="2" id="KW-1185">Reference proteome</keyword>
<evidence type="ECO:0000313" key="1">
    <source>
        <dbReference type="EMBL" id="AQG79288.1"/>
    </source>
</evidence>
<dbReference type="EMBL" id="CP014263">
    <property type="protein sequence ID" value="AQG79288.1"/>
    <property type="molecule type" value="Genomic_DNA"/>
</dbReference>
<evidence type="ECO:0000313" key="2">
    <source>
        <dbReference type="Proteomes" id="UP000187941"/>
    </source>
</evidence>
<sequence length="131" mass="14098">MPTIQITVKSYKVTTSQQAGQATRVIELVSDFMTNSSVVKATLLSFPKNVYGPGSVGQVGNYPPQSLKPVDLAAWIDPSAFDSFYAVLSNEKPVTLLFEYAADPANPNSPVKNIRAVGFKTGPETPGDFEK</sequence>
<gene>
    <name evidence="1" type="ORF">AWR27_08090</name>
</gene>
<dbReference type="OrthoDB" id="965485at2"/>
<dbReference type="AlphaFoldDB" id="A0A1P9WVC5"/>
<reference evidence="1 2" key="1">
    <citation type="submission" date="2016-01" db="EMBL/GenBank/DDBJ databases">
        <authorList>
            <person name="Oliw E.H."/>
        </authorList>
    </citation>
    <scope>NUCLEOTIDE SEQUENCE [LARGE SCALE GENOMIC DNA]</scope>
    <source>
        <strain evidence="1 2">DY10</strain>
    </source>
</reference>
<accession>A0A1P9WVC5</accession>
<dbReference type="RefSeq" id="WP_077130726.1">
    <property type="nucleotide sequence ID" value="NZ_CP014263.1"/>
</dbReference>
<dbReference type="STRING" id="1178516.AWR27_08090"/>
<organism evidence="1 2">
    <name type="scientific">Spirosoma montaniterrae</name>
    <dbReference type="NCBI Taxonomy" id="1178516"/>
    <lineage>
        <taxon>Bacteria</taxon>
        <taxon>Pseudomonadati</taxon>
        <taxon>Bacteroidota</taxon>
        <taxon>Cytophagia</taxon>
        <taxon>Cytophagales</taxon>
        <taxon>Cytophagaceae</taxon>
        <taxon>Spirosoma</taxon>
    </lineage>
</organism>
<proteinExistence type="predicted"/>
<dbReference type="KEGG" id="smon:AWR27_08090"/>
<dbReference type="Proteomes" id="UP000187941">
    <property type="component" value="Chromosome"/>
</dbReference>